<reference evidence="3" key="1">
    <citation type="submission" date="2017-09" db="EMBL/GenBank/DDBJ databases">
        <title>Depth-based differentiation of microbial function through sediment-hosted aquifers and enrichment of novel symbionts in the deep terrestrial subsurface.</title>
        <authorList>
            <person name="Probst A.J."/>
            <person name="Ladd B."/>
            <person name="Jarett J.K."/>
            <person name="Geller-Mcgrath D.E."/>
            <person name="Sieber C.M.K."/>
            <person name="Emerson J.B."/>
            <person name="Anantharaman K."/>
            <person name="Thomas B.C."/>
            <person name="Malmstrom R."/>
            <person name="Stieglmeier M."/>
            <person name="Klingl A."/>
            <person name="Woyke T."/>
            <person name="Ryan C.M."/>
            <person name="Banfield J.F."/>
        </authorList>
    </citation>
    <scope>NUCLEOTIDE SEQUENCE [LARGE SCALE GENOMIC DNA]</scope>
</reference>
<dbReference type="EMBL" id="PEVB01000093">
    <property type="protein sequence ID" value="PIV06915.1"/>
    <property type="molecule type" value="Genomic_DNA"/>
</dbReference>
<proteinExistence type="predicted"/>
<dbReference type="AlphaFoldDB" id="A0A2M7BN78"/>
<dbReference type="Pfam" id="PF00903">
    <property type="entry name" value="Glyoxalase"/>
    <property type="match status" value="1"/>
</dbReference>
<evidence type="ECO:0000259" key="1">
    <source>
        <dbReference type="Pfam" id="PF00903"/>
    </source>
</evidence>
<dbReference type="Gene3D" id="3.10.180.10">
    <property type="entry name" value="2,3-Dihydroxybiphenyl 1,2-Dioxygenase, domain 1"/>
    <property type="match status" value="1"/>
</dbReference>
<protein>
    <recommendedName>
        <fullName evidence="1">Glyoxalase/fosfomycin resistance/dioxygenase domain-containing protein</fullName>
    </recommendedName>
</protein>
<sequence>MQLKKMTIELIVDDVLKTVEFYKNILNFQLINKVMDREKYSWALMNYKNSIEIMFISRNSVLNEVNDYQVKEIGDDFILLIEMNEIKEFYESVKGKANLVKYIENTSYGTTEFAMRDINQTILMFTERNE</sequence>
<organism evidence="2 3">
    <name type="scientific">Candidatus Shapirobacteria bacterium CG03_land_8_20_14_0_80_35_14</name>
    <dbReference type="NCBI Taxonomy" id="1974878"/>
    <lineage>
        <taxon>Bacteria</taxon>
        <taxon>Candidatus Shapironibacteriota</taxon>
    </lineage>
</organism>
<dbReference type="InterPro" id="IPR004360">
    <property type="entry name" value="Glyas_Fos-R_dOase_dom"/>
</dbReference>
<accession>A0A2M7BN78</accession>
<comment type="caution">
    <text evidence="2">The sequence shown here is derived from an EMBL/GenBank/DDBJ whole genome shotgun (WGS) entry which is preliminary data.</text>
</comment>
<dbReference type="SUPFAM" id="SSF54593">
    <property type="entry name" value="Glyoxalase/Bleomycin resistance protein/Dihydroxybiphenyl dioxygenase"/>
    <property type="match status" value="1"/>
</dbReference>
<name>A0A2M7BN78_9BACT</name>
<feature type="domain" description="Glyoxalase/fosfomycin resistance/dioxygenase" evidence="1">
    <location>
        <begin position="8"/>
        <end position="48"/>
    </location>
</feature>
<dbReference type="Proteomes" id="UP000229191">
    <property type="component" value="Unassembled WGS sequence"/>
</dbReference>
<evidence type="ECO:0000313" key="2">
    <source>
        <dbReference type="EMBL" id="PIV06915.1"/>
    </source>
</evidence>
<dbReference type="InterPro" id="IPR029068">
    <property type="entry name" value="Glyas_Bleomycin-R_OHBP_Dase"/>
</dbReference>
<gene>
    <name evidence="2" type="ORF">COS53_03390</name>
</gene>
<evidence type="ECO:0000313" key="3">
    <source>
        <dbReference type="Proteomes" id="UP000229191"/>
    </source>
</evidence>